<feature type="transmembrane region" description="Helical" evidence="1">
    <location>
        <begin position="292"/>
        <end position="315"/>
    </location>
</feature>
<feature type="domain" description="Zona occludens toxin N-terminal" evidence="2">
    <location>
        <begin position="68"/>
        <end position="272"/>
    </location>
</feature>
<evidence type="ECO:0000259" key="2">
    <source>
        <dbReference type="Pfam" id="PF05707"/>
    </source>
</evidence>
<keyword evidence="1" id="KW-1133">Transmembrane helix</keyword>
<evidence type="ECO:0000256" key="1">
    <source>
        <dbReference type="SAM" id="Phobius"/>
    </source>
</evidence>
<accession>A0A226WJP5</accession>
<dbReference type="AlphaFoldDB" id="A0A226WJP5"/>
<sequence>MFIGSVIPLRPRSLTKKSSALCTDFAVVVVGIRVRVRSCRDWVDASVGGRDGAARRGGALIMAINAYCGIMGSGKSYEVVQGPLLDAIAKGRRVVTNVDGINEDAIHDFLEKADRGGGGDFGAVVHVRTEDLLVPGFFPVEVESASGAVITPGFIQPGDLLVVDEAWKLWQASAKITDEHMAFFRMHRHFTHAVTGVACDVVLMIQDIGDLHRKIKSVVELSFRMHKLKSIGMASGYRVEQYEGWKQNAKTRVAVYVRKYRKEIFPLYKSYAGPGGTEAVVDKRQNILANKFYVVLALLCVTFVVGGLWYSWWFFHHRPGAKSGAPAVAMAGAAVPASAVAVGASGLAAATALEKPAFSENWRVVGGYAGPGRSWVVVADVSGRLRVESPSMFQNAGVARVGMIDGERVATFSGAKAVVGSAPPPSPGLGVAPR</sequence>
<comment type="caution">
    <text evidence="3">The sequence shown here is derived from an EMBL/GenBank/DDBJ whole genome shotgun (WGS) entry which is preliminary data.</text>
</comment>
<dbReference type="EMBL" id="MTHB01000305">
    <property type="protein sequence ID" value="OXC71411.1"/>
    <property type="molecule type" value="Genomic_DNA"/>
</dbReference>
<dbReference type="InterPro" id="IPR027417">
    <property type="entry name" value="P-loop_NTPase"/>
</dbReference>
<reference evidence="4" key="1">
    <citation type="submission" date="2017-01" db="EMBL/GenBank/DDBJ databases">
        <title>Genome Analysis of Deinococcus marmoris KOPRI26562.</title>
        <authorList>
            <person name="Kim J.H."/>
            <person name="Oh H.-M."/>
        </authorList>
    </citation>
    <scope>NUCLEOTIDE SEQUENCE [LARGE SCALE GENOMIC DNA]</scope>
    <source>
        <strain evidence="4">PAMC 26633</strain>
    </source>
</reference>
<protein>
    <submittedName>
        <fullName evidence="3">Phage-related membrane protein</fullName>
    </submittedName>
</protein>
<evidence type="ECO:0000313" key="3">
    <source>
        <dbReference type="EMBL" id="OXC71411.1"/>
    </source>
</evidence>
<gene>
    <name evidence="3" type="ORF">BSU04_46315</name>
</gene>
<organism evidence="3 4">
    <name type="scientific">Caballeronia sordidicola</name>
    <name type="common">Burkholderia sordidicola</name>
    <dbReference type="NCBI Taxonomy" id="196367"/>
    <lineage>
        <taxon>Bacteria</taxon>
        <taxon>Pseudomonadati</taxon>
        <taxon>Pseudomonadota</taxon>
        <taxon>Betaproteobacteria</taxon>
        <taxon>Burkholderiales</taxon>
        <taxon>Burkholderiaceae</taxon>
        <taxon>Caballeronia</taxon>
    </lineage>
</organism>
<name>A0A226WJP5_CABSO</name>
<evidence type="ECO:0000313" key="4">
    <source>
        <dbReference type="Proteomes" id="UP000214720"/>
    </source>
</evidence>
<feature type="transmembrane region" description="Helical" evidence="1">
    <location>
        <begin position="327"/>
        <end position="353"/>
    </location>
</feature>
<dbReference type="Gene3D" id="3.40.50.300">
    <property type="entry name" value="P-loop containing nucleotide triphosphate hydrolases"/>
    <property type="match status" value="1"/>
</dbReference>
<dbReference type="InterPro" id="IPR008900">
    <property type="entry name" value="Zot_N"/>
</dbReference>
<proteinExistence type="predicted"/>
<keyword evidence="1" id="KW-0812">Transmembrane</keyword>
<dbReference type="Proteomes" id="UP000214720">
    <property type="component" value="Unassembled WGS sequence"/>
</dbReference>
<dbReference type="Pfam" id="PF05707">
    <property type="entry name" value="Zot"/>
    <property type="match status" value="1"/>
</dbReference>
<keyword evidence="1" id="KW-0472">Membrane</keyword>